<feature type="compositionally biased region" description="Basic and acidic residues" evidence="1">
    <location>
        <begin position="551"/>
        <end position="576"/>
    </location>
</feature>
<dbReference type="EMBL" id="KZ663066">
    <property type="protein sequence ID" value="PPS16111.1"/>
    <property type="molecule type" value="Genomic_DNA"/>
</dbReference>
<feature type="region of interest" description="Disordered" evidence="1">
    <location>
        <begin position="875"/>
        <end position="927"/>
    </location>
</feature>
<feature type="compositionally biased region" description="Low complexity" evidence="1">
    <location>
        <begin position="579"/>
        <end position="590"/>
    </location>
</feature>
<dbReference type="GO" id="GO:0043457">
    <property type="term" value="P:regulation of cellular respiration"/>
    <property type="evidence" value="ECO:0007669"/>
    <property type="project" value="InterPro"/>
</dbReference>
<evidence type="ECO:0000313" key="3">
    <source>
        <dbReference type="Proteomes" id="UP000239757"/>
    </source>
</evidence>
<gene>
    <name evidence="2" type="ORF">GOBAR_AA04464</name>
</gene>
<feature type="region of interest" description="Disordered" evidence="1">
    <location>
        <begin position="533"/>
        <end position="598"/>
    </location>
</feature>
<feature type="compositionally biased region" description="Polar residues" evidence="1">
    <location>
        <begin position="891"/>
        <end position="904"/>
    </location>
</feature>
<evidence type="ECO:0000313" key="2">
    <source>
        <dbReference type="EMBL" id="PPS16111.1"/>
    </source>
</evidence>
<dbReference type="InterPro" id="IPR044792">
    <property type="entry name" value="TAR1"/>
</dbReference>
<reference evidence="2 3" key="1">
    <citation type="submission" date="2015-01" db="EMBL/GenBank/DDBJ databases">
        <title>Genome of allotetraploid Gossypium barbadense reveals genomic plasticity and fiber elongation in cotton evolution.</title>
        <authorList>
            <person name="Chen X."/>
            <person name="Liu X."/>
            <person name="Zhao B."/>
            <person name="Zheng H."/>
            <person name="Hu Y."/>
            <person name="Lu G."/>
            <person name="Yang C."/>
            <person name="Chen J."/>
            <person name="Shan C."/>
            <person name="Zhang L."/>
            <person name="Zhou Y."/>
            <person name="Wang L."/>
            <person name="Guo W."/>
            <person name="Bai Y."/>
            <person name="Ruan J."/>
            <person name="Shangguan X."/>
            <person name="Mao Y."/>
            <person name="Jiang J."/>
            <person name="Zhu Y."/>
            <person name="Lei J."/>
            <person name="Kang H."/>
            <person name="Chen S."/>
            <person name="He X."/>
            <person name="Wang R."/>
            <person name="Wang Y."/>
            <person name="Chen J."/>
            <person name="Wang L."/>
            <person name="Yu S."/>
            <person name="Wang B."/>
            <person name="Wei J."/>
            <person name="Song S."/>
            <person name="Lu X."/>
            <person name="Gao Z."/>
            <person name="Gu W."/>
            <person name="Deng X."/>
            <person name="Ma D."/>
            <person name="Wang S."/>
            <person name="Liang W."/>
            <person name="Fang L."/>
            <person name="Cai C."/>
            <person name="Zhu X."/>
            <person name="Zhou B."/>
            <person name="Zhang Y."/>
            <person name="Chen Z."/>
            <person name="Xu S."/>
            <person name="Zhu R."/>
            <person name="Wang S."/>
            <person name="Zhang T."/>
            <person name="Zhao G."/>
        </authorList>
    </citation>
    <scope>NUCLEOTIDE SEQUENCE [LARGE SCALE GENOMIC DNA]</scope>
    <source>
        <strain evidence="3">cv. Xinhai21</strain>
        <tissue evidence="2">Leaf</tissue>
    </source>
</reference>
<organism evidence="2 3">
    <name type="scientific">Gossypium barbadense</name>
    <name type="common">Sea Island cotton</name>
    <name type="synonym">Hibiscus barbadensis</name>
    <dbReference type="NCBI Taxonomy" id="3634"/>
    <lineage>
        <taxon>Eukaryota</taxon>
        <taxon>Viridiplantae</taxon>
        <taxon>Streptophyta</taxon>
        <taxon>Embryophyta</taxon>
        <taxon>Tracheophyta</taxon>
        <taxon>Spermatophyta</taxon>
        <taxon>Magnoliopsida</taxon>
        <taxon>eudicotyledons</taxon>
        <taxon>Gunneridae</taxon>
        <taxon>Pentapetalae</taxon>
        <taxon>rosids</taxon>
        <taxon>malvids</taxon>
        <taxon>Malvales</taxon>
        <taxon>Malvaceae</taxon>
        <taxon>Malvoideae</taxon>
        <taxon>Gossypium</taxon>
    </lineage>
</organism>
<accession>A0A2P5YKL7</accession>
<dbReference type="AlphaFoldDB" id="A0A2P5YKL7"/>
<feature type="region of interest" description="Disordered" evidence="1">
    <location>
        <begin position="610"/>
        <end position="686"/>
    </location>
</feature>
<feature type="compositionally biased region" description="Basic residues" evidence="1">
    <location>
        <begin position="875"/>
        <end position="888"/>
    </location>
</feature>
<feature type="compositionally biased region" description="Basic residues" evidence="1">
    <location>
        <begin position="787"/>
        <end position="800"/>
    </location>
</feature>
<feature type="region of interest" description="Disordered" evidence="1">
    <location>
        <begin position="97"/>
        <end position="116"/>
    </location>
</feature>
<protein>
    <submittedName>
        <fullName evidence="2">Uncharacterized protein</fullName>
    </submittedName>
</protein>
<evidence type="ECO:0000256" key="1">
    <source>
        <dbReference type="SAM" id="MobiDB-lite"/>
    </source>
</evidence>
<proteinExistence type="predicted"/>
<feature type="compositionally biased region" description="Low complexity" evidence="1">
    <location>
        <begin position="651"/>
        <end position="663"/>
    </location>
</feature>
<name>A0A2P5YKL7_GOSBA</name>
<dbReference type="PANTHER" id="PTHR47188">
    <property type="entry name" value="PROTEIN TAR1"/>
    <property type="match status" value="1"/>
</dbReference>
<feature type="compositionally biased region" description="Basic and acidic residues" evidence="1">
    <location>
        <begin position="614"/>
        <end position="626"/>
    </location>
</feature>
<feature type="compositionally biased region" description="Polar residues" evidence="1">
    <location>
        <begin position="538"/>
        <end position="550"/>
    </location>
</feature>
<feature type="compositionally biased region" description="Basic and acidic residues" evidence="1">
    <location>
        <begin position="917"/>
        <end position="927"/>
    </location>
</feature>
<sequence>MCPFFISIPWRDSHRGFCSFCIEEVDTDISPHPIGRGTTGPVVPTRGDGSRRRCTCTTSDVVYNAFTGRSARQVLTMILPQLVSRLRSRSLTELTRQIAPPTKNGHAPPPIESRKSSQSVNPYYVWTCCSSFINPRISPLTMKYECPRLSLLIITPIPKANTIGSKSYDLELPRLLAPDLPSNGSSLRDLDCTHSNYQTHRARYCYLLSLPPRVRIGINQVAFLRDVGTAWPSTCPVSYEECAVAVKGTWYWGHGQLRMQARAWQGQGADGSSTWEAQGVPNMTGENGQAKLEPIAMHKPPQEIFARYRELGHGVVGYISMGTGLTGRKIITLATNTGDRPTTVGESLWDYSTPVGAADAPHLGFEATFVCLKRGHFSLVHTSEAPGYPCCSRHPHILRPRLPMVSEAPAHPSTKVPMLLEAPAHPRHQGGLVVRPRVQHSNAAMCGCSGTHRPVLVTKWCLMLRRDQGPRCREAPCSKGEAPGWLPKGAGTGRLVSIVSIFWDGSRRYHRDTFYGPDVLHQRGPKFSLVLDPPAPSDCTTGANTAISDTSKGRWRPDAPAHHGDGTRCRWLRGDTYDSGPKGAGSSSAKGEGRKDDSFIRDSLRPFCIIPGMDRPDPSLGMDRRSTVGNLNRHALGSGRGGAMDPEPARSRSAAAHGSGTSTPRSAVVARGTEEPTTRLGAGGSAIWIREQQRTQSPVVAHWIGDAATRFGEPVGSRGTDERLHRPFGARLVTGGSHEPTRLGVLLKIPISSATGGCTGGSLAPPPQAVGGAQLIRVLLSGCHHRERSGHNHRVPRTTKGRSSGTRTHRIRQRDNAELRTNGKRGRGTIACGTTGGFELLGVAGGNGGTGLWFRETARCRCDPAAGIHVNIRKPRNRAGSGHSKKAGNSRAGSANTTTEQVQGSEGIVMYPTAPDTTRHTHADEMN</sequence>
<feature type="region of interest" description="Disordered" evidence="1">
    <location>
        <begin position="787"/>
        <end position="828"/>
    </location>
</feature>
<dbReference type="Proteomes" id="UP000239757">
    <property type="component" value="Unassembled WGS sequence"/>
</dbReference>
<dbReference type="PANTHER" id="PTHR47188:SF1">
    <property type="entry name" value="PROTEIN TAR1"/>
    <property type="match status" value="1"/>
</dbReference>